<dbReference type="RefSeq" id="WP_152758628.1">
    <property type="nucleotide sequence ID" value="NZ_WHNP01000010.1"/>
</dbReference>
<keyword evidence="2" id="KW-1185">Reference proteome</keyword>
<dbReference type="EMBL" id="WHNP01000010">
    <property type="protein sequence ID" value="MPW17877.1"/>
    <property type="molecule type" value="Genomic_DNA"/>
</dbReference>
<sequence>MTVKENIFALLSPLVDGRVFPVVAPFETPRPYVTYQRIGGHVITPLAKEVPDKQNGFFQITVWADRPKDADALALQIESAFITAKAFTAKPMAGPIDRSEPDLKLYGSQQDFNVLSDR</sequence>
<evidence type="ECO:0000313" key="1">
    <source>
        <dbReference type="EMBL" id="MPW17877.1"/>
    </source>
</evidence>
<accession>A0A7X1TFY9</accession>
<dbReference type="Pfam" id="PF11367">
    <property type="entry name" value="Tail_completion_gp17"/>
    <property type="match status" value="1"/>
</dbReference>
<proteinExistence type="predicted"/>
<dbReference type="AlphaFoldDB" id="A0A7X1TFY9"/>
<dbReference type="Proteomes" id="UP000484381">
    <property type="component" value="Unassembled WGS sequence"/>
</dbReference>
<reference evidence="1 2" key="1">
    <citation type="submission" date="2019-10" db="EMBL/GenBank/DDBJ databases">
        <title>Paraburkholderia sp. isolated from nodules of Mimosa pudica from Brazilian Atlantic Forest soils.</title>
        <authorList>
            <person name="Paulitsch F."/>
            <person name="Hungria M."/>
            <person name="Dall'Agnol R."/>
        </authorList>
    </citation>
    <scope>NUCLEOTIDE SEQUENCE [LARGE SCALE GENOMIC DNA]</scope>
    <source>
        <strain evidence="1 2">CNPSo 3157</strain>
    </source>
</reference>
<name>A0A7X1TFY9_9BURK</name>
<protein>
    <submittedName>
        <fullName evidence="1">DUF3168 domain-containing protein</fullName>
    </submittedName>
</protein>
<gene>
    <name evidence="1" type="ORF">GCT13_13255</name>
</gene>
<dbReference type="InterPro" id="IPR021508">
    <property type="entry name" value="Gp17-like"/>
</dbReference>
<comment type="caution">
    <text evidence="1">The sequence shown here is derived from an EMBL/GenBank/DDBJ whole genome shotgun (WGS) entry which is preliminary data.</text>
</comment>
<evidence type="ECO:0000313" key="2">
    <source>
        <dbReference type="Proteomes" id="UP000484381"/>
    </source>
</evidence>
<organism evidence="1 2">
    <name type="scientific">Paraburkholderia franconis</name>
    <dbReference type="NCBI Taxonomy" id="2654983"/>
    <lineage>
        <taxon>Bacteria</taxon>
        <taxon>Pseudomonadati</taxon>
        <taxon>Pseudomonadota</taxon>
        <taxon>Betaproteobacteria</taxon>
        <taxon>Burkholderiales</taxon>
        <taxon>Burkholderiaceae</taxon>
        <taxon>Paraburkholderia</taxon>
    </lineage>
</organism>